<sequence length="81" mass="8539">MTISASDVRRLLEADAPDAVLVLVQGRTAVVPANELDTEQYRGALQVATRSDLGIHGTELSEHDLEEEAAKLEAAVANLGG</sequence>
<keyword evidence="2" id="KW-1185">Reference proteome</keyword>
<name>A0ABS6HH57_MYCGD</name>
<protein>
    <recommendedName>
        <fullName evidence="3">Pyridine nucleotide-disulfide oxidoreductase</fullName>
    </recommendedName>
</protein>
<reference evidence="1 2" key="1">
    <citation type="submission" date="2021-05" db="EMBL/GenBank/DDBJ databases">
        <title>Draft Genome Sequences of Clinical Respiratory Isolates of Mycobacterium goodii Recovered in Ireland.</title>
        <authorList>
            <person name="Flanagan P.R."/>
            <person name="Mok S."/>
            <person name="Roycroft E."/>
            <person name="Rogers T.R."/>
            <person name="Fitzgibbon M."/>
        </authorList>
    </citation>
    <scope>NUCLEOTIDE SEQUENCE [LARGE SCALE GENOMIC DNA]</scope>
    <source>
        <strain evidence="1 2">14IE55</strain>
    </source>
</reference>
<dbReference type="Proteomes" id="UP000696413">
    <property type="component" value="Unassembled WGS sequence"/>
</dbReference>
<comment type="caution">
    <text evidence="1">The sequence shown here is derived from an EMBL/GenBank/DDBJ whole genome shotgun (WGS) entry which is preliminary data.</text>
</comment>
<evidence type="ECO:0000313" key="1">
    <source>
        <dbReference type="EMBL" id="MBU8822019.1"/>
    </source>
</evidence>
<dbReference type="RefSeq" id="WP_073677236.1">
    <property type="nucleotide sequence ID" value="NZ_CP092364.2"/>
</dbReference>
<evidence type="ECO:0008006" key="3">
    <source>
        <dbReference type="Google" id="ProtNLM"/>
    </source>
</evidence>
<accession>A0ABS6HH57</accession>
<gene>
    <name evidence="1" type="ORF">KL859_03920</name>
</gene>
<dbReference type="EMBL" id="JAHBOM010000002">
    <property type="protein sequence ID" value="MBU8822019.1"/>
    <property type="molecule type" value="Genomic_DNA"/>
</dbReference>
<evidence type="ECO:0000313" key="2">
    <source>
        <dbReference type="Proteomes" id="UP000696413"/>
    </source>
</evidence>
<organism evidence="1 2">
    <name type="scientific">Mycolicibacterium goodii</name>
    <name type="common">Mycobacterium goodii</name>
    <dbReference type="NCBI Taxonomy" id="134601"/>
    <lineage>
        <taxon>Bacteria</taxon>
        <taxon>Bacillati</taxon>
        <taxon>Actinomycetota</taxon>
        <taxon>Actinomycetes</taxon>
        <taxon>Mycobacteriales</taxon>
        <taxon>Mycobacteriaceae</taxon>
        <taxon>Mycolicibacterium</taxon>
    </lineage>
</organism>
<proteinExistence type="predicted"/>